<reference evidence="2" key="1">
    <citation type="journal article" date="2021" name="J Fungi (Basel)">
        <title>Virulence traits and population genomics of the black yeast Aureobasidium melanogenum.</title>
        <authorList>
            <person name="Cernosa A."/>
            <person name="Sun X."/>
            <person name="Gostincar C."/>
            <person name="Fang C."/>
            <person name="Gunde-Cimerman N."/>
            <person name="Song Z."/>
        </authorList>
    </citation>
    <scope>NUCLEOTIDE SEQUENCE</scope>
    <source>
        <strain evidence="2">EXF-9298</strain>
    </source>
</reference>
<feature type="non-terminal residue" evidence="2">
    <location>
        <position position="431"/>
    </location>
</feature>
<feature type="region of interest" description="Disordered" evidence="1">
    <location>
        <begin position="147"/>
        <end position="228"/>
    </location>
</feature>
<organism evidence="2 3">
    <name type="scientific">Aureobasidium melanogenum</name>
    <name type="common">Aureobasidium pullulans var. melanogenum</name>
    <dbReference type="NCBI Taxonomy" id="46634"/>
    <lineage>
        <taxon>Eukaryota</taxon>
        <taxon>Fungi</taxon>
        <taxon>Dikarya</taxon>
        <taxon>Ascomycota</taxon>
        <taxon>Pezizomycotina</taxon>
        <taxon>Dothideomycetes</taxon>
        <taxon>Dothideomycetidae</taxon>
        <taxon>Dothideales</taxon>
        <taxon>Saccotheciaceae</taxon>
        <taxon>Aureobasidium</taxon>
    </lineage>
</organism>
<dbReference type="AlphaFoldDB" id="A0A9P8G0H4"/>
<comment type="caution">
    <text evidence="2">The sequence shown here is derived from an EMBL/GenBank/DDBJ whole genome shotgun (WGS) entry which is preliminary data.</text>
</comment>
<keyword evidence="3" id="KW-1185">Reference proteome</keyword>
<name>A0A9P8G0H4_AURME</name>
<feature type="compositionally biased region" description="Gly residues" evidence="1">
    <location>
        <begin position="1"/>
        <end position="12"/>
    </location>
</feature>
<dbReference type="EMBL" id="JAHFXS010000181">
    <property type="protein sequence ID" value="KAG9988010.1"/>
    <property type="molecule type" value="Genomic_DNA"/>
</dbReference>
<protein>
    <submittedName>
        <fullName evidence="2">Uncharacterized protein</fullName>
    </submittedName>
</protein>
<accession>A0A9P8G0H4</accession>
<evidence type="ECO:0000256" key="1">
    <source>
        <dbReference type="SAM" id="MobiDB-lite"/>
    </source>
</evidence>
<proteinExistence type="predicted"/>
<evidence type="ECO:0000313" key="2">
    <source>
        <dbReference type="EMBL" id="KAG9988010.1"/>
    </source>
</evidence>
<gene>
    <name evidence="2" type="ORF">KCU98_g2940</name>
</gene>
<dbReference type="Proteomes" id="UP000729357">
    <property type="component" value="Unassembled WGS sequence"/>
</dbReference>
<feature type="region of interest" description="Disordered" evidence="1">
    <location>
        <begin position="1"/>
        <end position="24"/>
    </location>
</feature>
<feature type="compositionally biased region" description="Basic and acidic residues" evidence="1">
    <location>
        <begin position="156"/>
        <end position="178"/>
    </location>
</feature>
<evidence type="ECO:0000313" key="3">
    <source>
        <dbReference type="Proteomes" id="UP000729357"/>
    </source>
</evidence>
<sequence>MAALGAGFGRSNGGSPAPTTPRGQASKEINTIIELTAQEFGIPLRPRVGTFSPSKQPDNYAERCVDRINFLFFRNRIVMYDVINQFRKDKAENTIFGDHLEEFCSRLREAAYCEKHKPQLGKPRLGGPVVQHDTQFEKSASKLSLTQTRLIPTIKKRSEPSPGKVKDTENQSPKEKLLPTDQPFLFHPGPTSRGAKRLSDQESCSFSKYVRPQKQRRQQPSLNDHFSYKVSPANPSFTSSHQTNAASIYPGQANQSFATTVATSFDGIYDDCDSSSVDYGGELDPSQAEQLDRLMTSFEPPLDIPKDSGVVGESLDRCQHLNGRSLDNPSITPADTHKTAAKIQVQLQDSLAAKVPTLKSRSASSKVPEHRLVRSLPSDGLFGSPVAISVNYSSFHHLWESYRLANAAGIPFNYYADEDELYTNIPAGVQL</sequence>
<reference evidence="2" key="2">
    <citation type="submission" date="2021-08" db="EMBL/GenBank/DDBJ databases">
        <authorList>
            <person name="Gostincar C."/>
            <person name="Sun X."/>
            <person name="Song Z."/>
            <person name="Gunde-Cimerman N."/>
        </authorList>
    </citation>
    <scope>NUCLEOTIDE SEQUENCE</scope>
    <source>
        <strain evidence="2">EXF-9298</strain>
    </source>
</reference>